<evidence type="ECO:0000313" key="3">
    <source>
        <dbReference type="Proteomes" id="UP000263833"/>
    </source>
</evidence>
<reference evidence="3" key="1">
    <citation type="submission" date="2018-08" db="EMBL/GenBank/DDBJ databases">
        <authorList>
            <person name="Kim S.-J."/>
            <person name="Jung G.-Y."/>
        </authorList>
    </citation>
    <scope>NUCLEOTIDE SEQUENCE [LARGE SCALE GENOMIC DNA]</scope>
    <source>
        <strain evidence="3">GY_G</strain>
    </source>
</reference>
<organism evidence="2 3">
    <name type="scientific">Sphingorhabdus pulchriflava</name>
    <dbReference type="NCBI Taxonomy" id="2292257"/>
    <lineage>
        <taxon>Bacteria</taxon>
        <taxon>Pseudomonadati</taxon>
        <taxon>Pseudomonadota</taxon>
        <taxon>Alphaproteobacteria</taxon>
        <taxon>Sphingomonadales</taxon>
        <taxon>Sphingomonadaceae</taxon>
        <taxon>Sphingorhabdus</taxon>
    </lineage>
</organism>
<dbReference type="PANTHER" id="PTHR28243:SF1">
    <property type="entry name" value="PYRIDOXAMINE 5'-PHOSPHATE OXIDASE ALR4036 FAMILY FMN-BINDING DOMAIN-CONTAINING PROTEIN"/>
    <property type="match status" value="1"/>
</dbReference>
<dbReference type="SUPFAM" id="SSF50475">
    <property type="entry name" value="FMN-binding split barrel"/>
    <property type="match status" value="1"/>
</dbReference>
<dbReference type="InterPro" id="IPR024624">
    <property type="entry name" value="Pyridox_Oxase_Alr4036_FMN-bd"/>
</dbReference>
<dbReference type="AlphaFoldDB" id="A0A371BHI1"/>
<name>A0A371BHI1_9SPHN</name>
<protein>
    <recommendedName>
        <fullName evidence="1">Pyridoxamine 5'-phosphate oxidase Alr4036 family FMN-binding domain-containing protein</fullName>
    </recommendedName>
</protein>
<evidence type="ECO:0000259" key="1">
    <source>
        <dbReference type="Pfam" id="PF12766"/>
    </source>
</evidence>
<dbReference type="Proteomes" id="UP000263833">
    <property type="component" value="Unassembled WGS sequence"/>
</dbReference>
<evidence type="ECO:0000313" key="2">
    <source>
        <dbReference type="EMBL" id="RDV06831.1"/>
    </source>
</evidence>
<comment type="caution">
    <text evidence="2">The sequence shown here is derived from an EMBL/GenBank/DDBJ whole genome shotgun (WGS) entry which is preliminary data.</text>
</comment>
<gene>
    <name evidence="2" type="ORF">DXH95_05380</name>
</gene>
<dbReference type="Pfam" id="PF12766">
    <property type="entry name" value="Pyridox_oxase_2"/>
    <property type="match status" value="1"/>
</dbReference>
<proteinExistence type="predicted"/>
<dbReference type="EMBL" id="QRGP01000001">
    <property type="protein sequence ID" value="RDV06831.1"/>
    <property type="molecule type" value="Genomic_DNA"/>
</dbReference>
<dbReference type="PANTHER" id="PTHR28243">
    <property type="entry name" value="AGL049CP"/>
    <property type="match status" value="1"/>
</dbReference>
<keyword evidence="3" id="KW-1185">Reference proteome</keyword>
<dbReference type="RefSeq" id="WP_115548378.1">
    <property type="nucleotide sequence ID" value="NZ_QRGP01000001.1"/>
</dbReference>
<dbReference type="InterPro" id="IPR012349">
    <property type="entry name" value="Split_barrel_FMN-bd"/>
</dbReference>
<accession>A0A371BHI1</accession>
<dbReference type="Gene3D" id="2.30.110.10">
    <property type="entry name" value="Electron Transport, Fmn-binding Protein, Chain A"/>
    <property type="match status" value="1"/>
</dbReference>
<dbReference type="OrthoDB" id="5120525at2"/>
<sequence>MTGEAAFYDNLRLSFAEARRLIEAGSQSRHAAAHHPVVATIGADGSPRQRVMILRHVDWAERRLRFHTDSRSTKIDDLANKSAASVLIYDPEPKIQLRLSGSAIVHWEGAAVDAAWRQSTNFARRCYLAEHAPGMVVEQPTSGLPEWVEGRQPDDAEIAPARDNFAILLFTFDSLEWLYLANSGHRRARWQWDSAVANWHGFWLAP</sequence>
<dbReference type="GO" id="GO:0010181">
    <property type="term" value="F:FMN binding"/>
    <property type="evidence" value="ECO:0007669"/>
    <property type="project" value="InterPro"/>
</dbReference>
<feature type="domain" description="Pyridoxamine 5'-phosphate oxidase Alr4036 family FMN-binding" evidence="1">
    <location>
        <begin position="28"/>
        <end position="106"/>
    </location>
</feature>